<protein>
    <recommendedName>
        <fullName evidence="1">BMP-2-inducible protein kinase C-terminal domain-containing protein</fullName>
    </recommendedName>
</protein>
<name>A0AAW0N5G0_9GOBI</name>
<evidence type="ECO:0000313" key="3">
    <source>
        <dbReference type="Proteomes" id="UP001460270"/>
    </source>
</evidence>
<organism evidence="2 3">
    <name type="scientific">Mugilogobius chulae</name>
    <name type="common">yellowstripe goby</name>
    <dbReference type="NCBI Taxonomy" id="88201"/>
    <lineage>
        <taxon>Eukaryota</taxon>
        <taxon>Metazoa</taxon>
        <taxon>Chordata</taxon>
        <taxon>Craniata</taxon>
        <taxon>Vertebrata</taxon>
        <taxon>Euteleostomi</taxon>
        <taxon>Actinopterygii</taxon>
        <taxon>Neopterygii</taxon>
        <taxon>Teleostei</taxon>
        <taxon>Neoteleostei</taxon>
        <taxon>Acanthomorphata</taxon>
        <taxon>Gobiaria</taxon>
        <taxon>Gobiiformes</taxon>
        <taxon>Gobioidei</taxon>
        <taxon>Gobiidae</taxon>
        <taxon>Gobionellinae</taxon>
        <taxon>Mugilogobius</taxon>
    </lineage>
</organism>
<accession>A0AAW0N5G0</accession>
<evidence type="ECO:0000313" key="2">
    <source>
        <dbReference type="EMBL" id="KAK7889382.1"/>
    </source>
</evidence>
<dbReference type="Proteomes" id="UP001460270">
    <property type="component" value="Unassembled WGS sequence"/>
</dbReference>
<comment type="caution">
    <text evidence="2">The sequence shown here is derived from an EMBL/GenBank/DDBJ whole genome shotgun (WGS) entry which is preliminary data.</text>
</comment>
<reference evidence="3" key="1">
    <citation type="submission" date="2024-04" db="EMBL/GenBank/DDBJ databases">
        <title>Salinicola lusitanus LLJ914,a marine bacterium isolated from the Okinawa Trough.</title>
        <authorList>
            <person name="Li J."/>
        </authorList>
    </citation>
    <scope>NUCLEOTIDE SEQUENCE [LARGE SCALE GENOMIC DNA]</scope>
</reference>
<gene>
    <name evidence="2" type="ORF">WMY93_024942</name>
</gene>
<dbReference type="AlphaFoldDB" id="A0AAW0N5G0"/>
<evidence type="ECO:0000259" key="1">
    <source>
        <dbReference type="Pfam" id="PF15282"/>
    </source>
</evidence>
<dbReference type="EMBL" id="JBBPFD010000018">
    <property type="protein sequence ID" value="KAK7889382.1"/>
    <property type="molecule type" value="Genomic_DNA"/>
</dbReference>
<dbReference type="InterPro" id="IPR028182">
    <property type="entry name" value="BMP2K_C"/>
</dbReference>
<proteinExistence type="predicted"/>
<sequence length="186" mass="19919">MLGRIRPAAGGEQQIRSVYSEVTDSSQDGLVCLPRPQRPVRGGSLLHRPSLLQPALPSASDSLSQLDRDVFQLAPFAKTPARKNKLSLDSAFCPEAPDVFLRAPFVRRVNVTNASDCGACVGERPLEVPVLQQPVTVHRVVSRVGQQAGVGSVAVGPLHAWTVAGRPTEDPFTAAPFSPRCHQGEL</sequence>
<dbReference type="Pfam" id="PF15282">
    <property type="entry name" value="BMP2K_C"/>
    <property type="match status" value="1"/>
</dbReference>
<feature type="domain" description="BMP-2-inducible protein kinase C-terminal" evidence="1">
    <location>
        <begin position="128"/>
        <end position="180"/>
    </location>
</feature>
<keyword evidence="3" id="KW-1185">Reference proteome</keyword>